<comment type="similarity">
    <text evidence="6">Belongs to the battenin family.</text>
</comment>
<feature type="transmembrane region" description="Helical" evidence="6">
    <location>
        <begin position="255"/>
        <end position="276"/>
    </location>
</feature>
<feature type="transmembrane region" description="Helical" evidence="6">
    <location>
        <begin position="179"/>
        <end position="205"/>
    </location>
</feature>
<comment type="subcellular location">
    <subcellularLocation>
        <location evidence="1">Endomembrane system</location>
        <topology evidence="1">Multi-pass membrane protein</topology>
    </subcellularLocation>
</comment>
<keyword evidence="2" id="KW-0813">Transport</keyword>
<feature type="transmembrane region" description="Helical" evidence="6">
    <location>
        <begin position="297"/>
        <end position="317"/>
    </location>
</feature>
<evidence type="ECO:0000256" key="6">
    <source>
        <dbReference type="RuleBase" id="RU361113"/>
    </source>
</evidence>
<dbReference type="EMBL" id="BEYU01000067">
    <property type="protein sequence ID" value="GBG29840.1"/>
    <property type="molecule type" value="Genomic_DNA"/>
</dbReference>
<dbReference type="AlphaFoldDB" id="A0A2R5GG36"/>
<dbReference type="GO" id="GO:0005773">
    <property type="term" value="C:vacuole"/>
    <property type="evidence" value="ECO:0007669"/>
    <property type="project" value="TreeGrafter"/>
</dbReference>
<comment type="caution">
    <text evidence="6">Lacks conserved residue(s) required for the propagation of feature annotation.</text>
</comment>
<evidence type="ECO:0000256" key="2">
    <source>
        <dbReference type="ARBA" id="ARBA00022448"/>
    </source>
</evidence>
<comment type="caution">
    <text evidence="8">The sequence shown here is derived from an EMBL/GenBank/DDBJ whole genome shotgun (WGS) entry which is preliminary data.</text>
</comment>
<dbReference type="Pfam" id="PF02487">
    <property type="entry name" value="CLN3"/>
    <property type="match status" value="2"/>
</dbReference>
<dbReference type="InterPro" id="IPR003492">
    <property type="entry name" value="Battenin_disease_Cln3"/>
</dbReference>
<evidence type="ECO:0000256" key="3">
    <source>
        <dbReference type="ARBA" id="ARBA00022692"/>
    </source>
</evidence>
<dbReference type="PRINTS" id="PR01315">
    <property type="entry name" value="BATTENIN"/>
</dbReference>
<dbReference type="PANTHER" id="PTHR10981:SF0">
    <property type="entry name" value="BATTENIN"/>
    <property type="match status" value="1"/>
</dbReference>
<evidence type="ECO:0000313" key="8">
    <source>
        <dbReference type="EMBL" id="GBG29840.1"/>
    </source>
</evidence>
<sequence length="336" mass="35415">MLQRAGASSGPSSELRRLVEEEDGARSDVAALLHDGENALEASTTEGVTRGSAGREPGLSAGEMDEESLLGTESRNNRAQDSSKCLGPCSGNVSATAVGFWLLGLMNNATFVIMNAGAKEIFAEGVGGVYLANVLPSLFVKASAPFWFHLVPYHVRITLCAALTVACLSTVALGQSLGVQLFGVAVGAFAGSLGEASFLAYSAFFDGPTALTACSGTLLRLSKRDLWLMPVLQMVLLVFFTANGVWHFWWNQSLLALAFVVGLLGGAVYVHGYILISREVAPERKEFALASASLADTLGIMLANMTGIIIQGCLYAVNDLTDEGRAPAFTCGKNYD</sequence>
<dbReference type="Proteomes" id="UP000241890">
    <property type="component" value="Unassembled WGS sequence"/>
</dbReference>
<evidence type="ECO:0000256" key="4">
    <source>
        <dbReference type="ARBA" id="ARBA00022989"/>
    </source>
</evidence>
<feature type="transmembrane region" description="Helical" evidence="6">
    <location>
        <begin position="153"/>
        <end position="173"/>
    </location>
</feature>
<evidence type="ECO:0000256" key="7">
    <source>
        <dbReference type="SAM" id="MobiDB-lite"/>
    </source>
</evidence>
<name>A0A2R5GG36_9STRA</name>
<dbReference type="InParanoid" id="A0A2R5GG36"/>
<feature type="region of interest" description="Disordered" evidence="7">
    <location>
        <begin position="1"/>
        <end position="84"/>
    </location>
</feature>
<evidence type="ECO:0000256" key="5">
    <source>
        <dbReference type="ARBA" id="ARBA00023136"/>
    </source>
</evidence>
<organism evidence="8 9">
    <name type="scientific">Hondaea fermentalgiana</name>
    <dbReference type="NCBI Taxonomy" id="2315210"/>
    <lineage>
        <taxon>Eukaryota</taxon>
        <taxon>Sar</taxon>
        <taxon>Stramenopiles</taxon>
        <taxon>Bigyra</taxon>
        <taxon>Labyrinthulomycetes</taxon>
        <taxon>Thraustochytrida</taxon>
        <taxon>Thraustochytriidae</taxon>
        <taxon>Hondaea</taxon>
    </lineage>
</organism>
<accession>A0A2R5GG36</accession>
<evidence type="ECO:0000256" key="1">
    <source>
        <dbReference type="ARBA" id="ARBA00004127"/>
    </source>
</evidence>
<keyword evidence="3 6" id="KW-0812">Transmembrane</keyword>
<dbReference type="OrthoDB" id="5965864at2759"/>
<proteinExistence type="inferred from homology"/>
<keyword evidence="4 6" id="KW-1133">Transmembrane helix</keyword>
<dbReference type="GO" id="GO:0012505">
    <property type="term" value="C:endomembrane system"/>
    <property type="evidence" value="ECO:0007669"/>
    <property type="project" value="UniProtKB-SubCell"/>
</dbReference>
<gene>
    <name evidence="8" type="ORF">FCC1311_060602</name>
</gene>
<dbReference type="GO" id="GO:0051453">
    <property type="term" value="P:regulation of intracellular pH"/>
    <property type="evidence" value="ECO:0007669"/>
    <property type="project" value="TreeGrafter"/>
</dbReference>
<dbReference type="GO" id="GO:0016020">
    <property type="term" value="C:membrane"/>
    <property type="evidence" value="ECO:0007669"/>
    <property type="project" value="InterPro"/>
</dbReference>
<evidence type="ECO:0000313" key="9">
    <source>
        <dbReference type="Proteomes" id="UP000241890"/>
    </source>
</evidence>
<feature type="compositionally biased region" description="Polar residues" evidence="7">
    <location>
        <begin position="71"/>
        <end position="83"/>
    </location>
</feature>
<feature type="transmembrane region" description="Helical" evidence="6">
    <location>
        <begin position="226"/>
        <end position="249"/>
    </location>
</feature>
<protein>
    <submittedName>
        <fullName evidence="8">Protein BTN1</fullName>
    </submittedName>
</protein>
<keyword evidence="5 6" id="KW-0472">Membrane</keyword>
<dbReference type="PANTHER" id="PTHR10981">
    <property type="entry name" value="BATTENIN"/>
    <property type="match status" value="1"/>
</dbReference>
<reference evidence="8 9" key="1">
    <citation type="submission" date="2017-12" db="EMBL/GenBank/DDBJ databases">
        <title>Sequencing, de novo assembly and annotation of complete genome of a new Thraustochytrid species, strain FCC1311.</title>
        <authorList>
            <person name="Sedici K."/>
            <person name="Godart F."/>
            <person name="Aiese Cigliano R."/>
            <person name="Sanseverino W."/>
            <person name="Barakat M."/>
            <person name="Ortet P."/>
            <person name="Marechal E."/>
            <person name="Cagnac O."/>
            <person name="Amato A."/>
        </authorList>
    </citation>
    <scope>NUCLEOTIDE SEQUENCE [LARGE SCALE GENOMIC DNA]</scope>
</reference>
<keyword evidence="9" id="KW-1185">Reference proteome</keyword>